<protein>
    <recommendedName>
        <fullName evidence="3">Cell wall-active antibiotic response 4TMS protein YvqF</fullName>
    </recommendedName>
</protein>
<gene>
    <name evidence="1" type="ORF">ACFSB2_23485</name>
</gene>
<accession>A0ABW4JNE3</accession>
<dbReference type="EMBL" id="JBHUCX010000095">
    <property type="protein sequence ID" value="MFD1677629.1"/>
    <property type="molecule type" value="Genomic_DNA"/>
</dbReference>
<keyword evidence="2" id="KW-1185">Reference proteome</keyword>
<organism evidence="1 2">
    <name type="scientific">Alicyclobacillus fodiniaquatilis</name>
    <dbReference type="NCBI Taxonomy" id="1661150"/>
    <lineage>
        <taxon>Bacteria</taxon>
        <taxon>Bacillati</taxon>
        <taxon>Bacillota</taxon>
        <taxon>Bacilli</taxon>
        <taxon>Bacillales</taxon>
        <taxon>Alicyclobacillaceae</taxon>
        <taxon>Alicyclobacillus</taxon>
    </lineage>
</organism>
<dbReference type="Proteomes" id="UP001597079">
    <property type="component" value="Unassembled WGS sequence"/>
</dbReference>
<evidence type="ECO:0000313" key="1">
    <source>
        <dbReference type="EMBL" id="MFD1677629.1"/>
    </source>
</evidence>
<evidence type="ECO:0008006" key="3">
    <source>
        <dbReference type="Google" id="ProtNLM"/>
    </source>
</evidence>
<reference evidence="2" key="1">
    <citation type="journal article" date="2019" name="Int. J. Syst. Evol. Microbiol.">
        <title>The Global Catalogue of Microorganisms (GCM) 10K type strain sequencing project: providing services to taxonomists for standard genome sequencing and annotation.</title>
        <authorList>
            <consortium name="The Broad Institute Genomics Platform"/>
            <consortium name="The Broad Institute Genome Sequencing Center for Infectious Disease"/>
            <person name="Wu L."/>
            <person name="Ma J."/>
        </authorList>
    </citation>
    <scope>NUCLEOTIDE SEQUENCE [LARGE SCALE GENOMIC DNA]</scope>
    <source>
        <strain evidence="2">CGMCC 1.12286</strain>
    </source>
</reference>
<name>A0ABW4JNE3_9BACL</name>
<dbReference type="RefSeq" id="WP_377945538.1">
    <property type="nucleotide sequence ID" value="NZ_JBHUCX010000095.1"/>
</dbReference>
<comment type="caution">
    <text evidence="1">The sequence shown here is derived from an EMBL/GenBank/DDBJ whole genome shotgun (WGS) entry which is preliminary data.</text>
</comment>
<sequence>MTDYTVTLLESIGRFAEEVSVTGLREDALKRAVQQFNEVRQSIAQQEPDNSVWNQIPELDAAHVSASELSLFCDQLLRVARHQEQEEEGVNVWHITRPTKLSGSFKGLVFVHPGVDFSLHGSVKGTLVLLGDARLLWHGSVKGTVEQSEESDIVYHGAIKADIKTVVNLEEKYRSYLSPVEEG</sequence>
<proteinExistence type="predicted"/>
<evidence type="ECO:0000313" key="2">
    <source>
        <dbReference type="Proteomes" id="UP001597079"/>
    </source>
</evidence>